<gene>
    <name evidence="1" type="ORF">UFOPK4347_01556</name>
</gene>
<organism evidence="1">
    <name type="scientific">freshwater metagenome</name>
    <dbReference type="NCBI Taxonomy" id="449393"/>
    <lineage>
        <taxon>unclassified sequences</taxon>
        <taxon>metagenomes</taxon>
        <taxon>ecological metagenomes</taxon>
    </lineage>
</organism>
<evidence type="ECO:0000313" key="1">
    <source>
        <dbReference type="EMBL" id="CAB5067719.1"/>
    </source>
</evidence>
<accession>A0A6J7UP87</accession>
<name>A0A6J7UP87_9ZZZZ</name>
<dbReference type="EMBL" id="CAFBQU010000065">
    <property type="protein sequence ID" value="CAB5067719.1"/>
    <property type="molecule type" value="Genomic_DNA"/>
</dbReference>
<dbReference type="AlphaFoldDB" id="A0A6J7UP87"/>
<reference evidence="1" key="1">
    <citation type="submission" date="2020-05" db="EMBL/GenBank/DDBJ databases">
        <authorList>
            <person name="Chiriac C."/>
            <person name="Salcher M."/>
            <person name="Ghai R."/>
            <person name="Kavagutti S V."/>
        </authorList>
    </citation>
    <scope>NUCLEOTIDE SEQUENCE</scope>
</reference>
<sequence>MFCGIGVGARQQNTELGMLRTTGPNFGTIHHPFVTIALGTGRQTCKITTTAWLAKELAPYFLRGEQWEKVTLFLIFASGIGNGGPCPANTNGIRWTLHSCSRELVVDDELMNGVGGQAPRRWPMWSHVASMCKLTWRGPRMLCQPCTNGNSSLVGVAWQ</sequence>
<protein>
    <submittedName>
        <fullName evidence="1">Unannotated protein</fullName>
    </submittedName>
</protein>
<proteinExistence type="predicted"/>